<dbReference type="InterPro" id="IPR032675">
    <property type="entry name" value="LRR_dom_sf"/>
</dbReference>
<dbReference type="PANTHER" id="PTHR45661">
    <property type="entry name" value="SURFACE ANTIGEN"/>
    <property type="match status" value="1"/>
</dbReference>
<reference evidence="1 2" key="1">
    <citation type="submission" date="2014-09" db="EMBL/GenBank/DDBJ databases">
        <title>Alistipes sp. 627, sp. nov., a novel member of the family Rikenellaceae isolated from human faeces.</title>
        <authorList>
            <person name="Shkoporov A.N."/>
            <person name="Chaplin A.V."/>
            <person name="Motuzova O.V."/>
            <person name="Kafarskaia L.I."/>
            <person name="Khokhlova E.V."/>
            <person name="Efimov B.A."/>
        </authorList>
    </citation>
    <scope>NUCLEOTIDE SEQUENCE [LARGE SCALE GENOMIC DNA]</scope>
    <source>
        <strain evidence="1 2">627</strain>
    </source>
</reference>
<evidence type="ECO:0000313" key="1">
    <source>
        <dbReference type="EMBL" id="KHE42923.1"/>
    </source>
</evidence>
<dbReference type="InterPro" id="IPR053139">
    <property type="entry name" value="Surface_bspA-like"/>
</dbReference>
<dbReference type="Proteomes" id="UP000030889">
    <property type="component" value="Unassembled WGS sequence"/>
</dbReference>
<dbReference type="SUPFAM" id="SSF52058">
    <property type="entry name" value="L domain-like"/>
    <property type="match status" value="1"/>
</dbReference>
<dbReference type="CDD" id="cd13120">
    <property type="entry name" value="BF2867_like_N"/>
    <property type="match status" value="1"/>
</dbReference>
<comment type="caution">
    <text evidence="1">The sequence shown here is derived from an EMBL/GenBank/DDBJ whole genome shotgun (WGS) entry which is preliminary data.</text>
</comment>
<accession>A0ABR4YKZ3</accession>
<dbReference type="InterPro" id="IPR026906">
    <property type="entry name" value="LRR_5"/>
</dbReference>
<dbReference type="EMBL" id="JRGF01000001">
    <property type="protein sequence ID" value="KHE42923.1"/>
    <property type="molecule type" value="Genomic_DNA"/>
</dbReference>
<dbReference type="Gene3D" id="3.80.10.10">
    <property type="entry name" value="Ribonuclease Inhibitor"/>
    <property type="match status" value="2"/>
</dbReference>
<dbReference type="PANTHER" id="PTHR45661:SF3">
    <property type="entry name" value="IG-LIKE DOMAIN-CONTAINING PROTEIN"/>
    <property type="match status" value="1"/>
</dbReference>
<evidence type="ECO:0000313" key="2">
    <source>
        <dbReference type="Proteomes" id="UP000030889"/>
    </source>
</evidence>
<sequence length="613" mass="64518">MSAALLLGACAKEAPSGGRQPEPGEGAIRAVAEEVHDGAVSRSSFDENGRVAWSQGDVIGVMTADNTDANLTYRALTETDASQGLFTMEGDITLSGETFYAYYPMVPGNRLGADLTLPVTLPAVQTYRQGSFGPNANISVAVSADGANYAFKNACGYLDIRLLGSAEDKIGSVEVTAGGAVIAGSGSVDFGGYASGPLFVPDEGGSTTVRLECGDGIALNPASATSFHVVLPAGTYASVGVRARTSDGRSYSYTKSPEGGVVIERSTVTHFKPSEFFDGIEVENLSGELTDRLAGTDASSVTALRITGTLNATDFAYIRENLTALELLDLSGTEMTVFPDRALAFYDDANTTLKEVILPEGLTTIEDAAFANCTALEKLDVPSSVSELGRWILENTAVETFTIPDGVSEIPASCFYGSAITAMVVPASVTSIGAWAFENPYYDNGNKSYLTSVTFTGTGVTEIPEGCFIYQKSLSSINLPEGVTTIGADAFNQCQISALTLPSSLEAIGQRAFSNNGITSLVIPDKVKRIDFSAFAYNNLETIDLPASIEVLASTAFHWESPALKTVICRAAAVPEMPTSYTDDLGSHTYPAFIRINKANVILKVPAASVEEY</sequence>
<proteinExistence type="predicted"/>
<organism evidence="1 2">
    <name type="scientific">Alistipes inops</name>
    <dbReference type="NCBI Taxonomy" id="1501391"/>
    <lineage>
        <taxon>Bacteria</taxon>
        <taxon>Pseudomonadati</taxon>
        <taxon>Bacteroidota</taxon>
        <taxon>Bacteroidia</taxon>
        <taxon>Bacteroidales</taxon>
        <taxon>Rikenellaceae</taxon>
        <taxon>Alistipes</taxon>
    </lineage>
</organism>
<dbReference type="Pfam" id="PF13306">
    <property type="entry name" value="LRR_5"/>
    <property type="match status" value="2"/>
</dbReference>
<evidence type="ECO:0008006" key="3">
    <source>
        <dbReference type="Google" id="ProtNLM"/>
    </source>
</evidence>
<gene>
    <name evidence="1" type="ORF">LG35_00120</name>
</gene>
<protein>
    <recommendedName>
        <fullName evidence="3">Leucine-rich repeat domain-containing protein</fullName>
    </recommendedName>
</protein>
<keyword evidence="2" id="KW-1185">Reference proteome</keyword>
<name>A0ABR4YKZ3_9BACT</name>